<feature type="domain" description="Phage replisome organiser N-terminal" evidence="2">
    <location>
        <begin position="9"/>
        <end position="125"/>
    </location>
</feature>
<evidence type="ECO:0000259" key="2">
    <source>
        <dbReference type="Pfam" id="PF09681"/>
    </source>
</evidence>
<dbReference type="InterPro" id="IPR010056">
    <property type="entry name" value="Phage_rep_org__N"/>
</dbReference>
<evidence type="ECO:0000313" key="3">
    <source>
        <dbReference type="EMBL" id="CAK1243183.1"/>
    </source>
</evidence>
<gene>
    <name evidence="3" type="ORF">R54839_PPFHFPJH_00989</name>
</gene>
<sequence>MADNKKYYYIRLKESFFDSDEIKMLESIPNDGYKFSNILLKMYLKSLKYDGRLMFKDGIPFSAEMLSVVTGHSLGDIHQAIKLFKKFGLIEVFDSGEIYMLDIQTMIGKSSTEADRIKAYRKKIENKKVSNVQMYDERTPEIELEKEIEIDKEINTPKPPEGDSKKSRKSSGITKQEEKDFEALWKLYPCKEGKTPAKRAYVKAVRDGVTNKTIQDGIVAYAKKVSAENTEKKYMKNGDTFFRNRVWEDDLTPSVPTNSKGKPVKQEPPLAKNEVPASSEKVDMQAVKGMLKGIKTSG</sequence>
<dbReference type="Proteomes" id="UP001314261">
    <property type="component" value="Unassembled WGS sequence"/>
</dbReference>
<proteinExistence type="predicted"/>
<name>A0ABM9MVK0_9LACO</name>
<accession>A0ABM9MVK0</accession>
<feature type="region of interest" description="Disordered" evidence="1">
    <location>
        <begin position="146"/>
        <end position="174"/>
    </location>
</feature>
<feature type="region of interest" description="Disordered" evidence="1">
    <location>
        <begin position="251"/>
        <end position="280"/>
    </location>
</feature>
<dbReference type="RefSeq" id="WP_338346252.1">
    <property type="nucleotide sequence ID" value="NZ_CAUZLR010000006.1"/>
</dbReference>
<organism evidence="3 4">
    <name type="scientific">Fructobacillus fructosus</name>
    <dbReference type="NCBI Taxonomy" id="1631"/>
    <lineage>
        <taxon>Bacteria</taxon>
        <taxon>Bacillati</taxon>
        <taxon>Bacillota</taxon>
        <taxon>Bacilli</taxon>
        <taxon>Lactobacillales</taxon>
        <taxon>Lactobacillaceae</taxon>
        <taxon>Fructobacillus</taxon>
    </lineage>
</organism>
<protein>
    <submittedName>
        <fullName evidence="3">DNA replication protein DnaD (DnaD)</fullName>
    </submittedName>
</protein>
<feature type="compositionally biased region" description="Basic and acidic residues" evidence="1">
    <location>
        <begin position="146"/>
        <end position="165"/>
    </location>
</feature>
<dbReference type="NCBIfam" id="TIGR01714">
    <property type="entry name" value="phage_rep_org_N"/>
    <property type="match status" value="1"/>
</dbReference>
<comment type="caution">
    <text evidence="3">The sequence shown here is derived from an EMBL/GenBank/DDBJ whole genome shotgun (WGS) entry which is preliminary data.</text>
</comment>
<dbReference type="Pfam" id="PF09681">
    <property type="entry name" value="Phage_rep_org_N"/>
    <property type="match status" value="1"/>
</dbReference>
<keyword evidence="4" id="KW-1185">Reference proteome</keyword>
<evidence type="ECO:0000313" key="4">
    <source>
        <dbReference type="Proteomes" id="UP001314261"/>
    </source>
</evidence>
<dbReference type="EMBL" id="CAUZLR010000006">
    <property type="protein sequence ID" value="CAK1243183.1"/>
    <property type="molecule type" value="Genomic_DNA"/>
</dbReference>
<reference evidence="3 4" key="1">
    <citation type="submission" date="2023-10" db="EMBL/GenBank/DDBJ databases">
        <authorList>
            <person name="Botero Cardona J."/>
        </authorList>
    </citation>
    <scope>NUCLEOTIDE SEQUENCE [LARGE SCALE GENOMIC DNA]</scope>
    <source>
        <strain evidence="3 4">R-54839</strain>
    </source>
</reference>
<evidence type="ECO:0000256" key="1">
    <source>
        <dbReference type="SAM" id="MobiDB-lite"/>
    </source>
</evidence>